<keyword evidence="1" id="KW-0732">Signal</keyword>
<feature type="signal peptide" evidence="1">
    <location>
        <begin position="1"/>
        <end position="20"/>
    </location>
</feature>
<reference evidence="2 3" key="1">
    <citation type="submission" date="2024-01" db="EMBL/GenBank/DDBJ databases">
        <title>Genome assemblies of Stephania.</title>
        <authorList>
            <person name="Yang L."/>
        </authorList>
    </citation>
    <scope>NUCLEOTIDE SEQUENCE [LARGE SCALE GENOMIC DNA]</scope>
    <source>
        <strain evidence="2">QJT</strain>
        <tissue evidence="2">Leaf</tissue>
    </source>
</reference>
<accession>A0AAP0NRJ8</accession>
<gene>
    <name evidence="2" type="ORF">Sjap_015640</name>
</gene>
<evidence type="ECO:0000313" key="2">
    <source>
        <dbReference type="EMBL" id="KAK9116693.1"/>
    </source>
</evidence>
<comment type="caution">
    <text evidence="2">The sequence shown here is derived from an EMBL/GenBank/DDBJ whole genome shotgun (WGS) entry which is preliminary data.</text>
</comment>
<proteinExistence type="predicted"/>
<name>A0AAP0NRJ8_9MAGN</name>
<feature type="chain" id="PRO_5042983562" evidence="1">
    <location>
        <begin position="21"/>
        <end position="61"/>
    </location>
</feature>
<keyword evidence="3" id="KW-1185">Reference proteome</keyword>
<sequence length="61" mass="7178">MKLILLNRLEMMLLTQCCFSGHLSLLLFTRTTNTSTKIEMQAFGLLSVMLERRLDDRDHNY</sequence>
<evidence type="ECO:0000313" key="3">
    <source>
        <dbReference type="Proteomes" id="UP001417504"/>
    </source>
</evidence>
<evidence type="ECO:0000256" key="1">
    <source>
        <dbReference type="SAM" id="SignalP"/>
    </source>
</evidence>
<organism evidence="2 3">
    <name type="scientific">Stephania japonica</name>
    <dbReference type="NCBI Taxonomy" id="461633"/>
    <lineage>
        <taxon>Eukaryota</taxon>
        <taxon>Viridiplantae</taxon>
        <taxon>Streptophyta</taxon>
        <taxon>Embryophyta</taxon>
        <taxon>Tracheophyta</taxon>
        <taxon>Spermatophyta</taxon>
        <taxon>Magnoliopsida</taxon>
        <taxon>Ranunculales</taxon>
        <taxon>Menispermaceae</taxon>
        <taxon>Menispermoideae</taxon>
        <taxon>Cissampelideae</taxon>
        <taxon>Stephania</taxon>
    </lineage>
</organism>
<protein>
    <submittedName>
        <fullName evidence="2">Uncharacterized protein</fullName>
    </submittedName>
</protein>
<dbReference type="EMBL" id="JBBNAE010000006">
    <property type="protein sequence ID" value="KAK9116693.1"/>
    <property type="molecule type" value="Genomic_DNA"/>
</dbReference>
<dbReference type="AlphaFoldDB" id="A0AAP0NRJ8"/>
<dbReference type="Proteomes" id="UP001417504">
    <property type="component" value="Unassembled WGS sequence"/>
</dbReference>